<dbReference type="GO" id="GO:0005744">
    <property type="term" value="C:TIM23 mitochondrial import inner membrane translocase complex"/>
    <property type="evidence" value="ECO:0007669"/>
    <property type="project" value="TreeGrafter"/>
</dbReference>
<sequence length="185" mass="19858">MTSSNSDDRNIFVSPFLNFDPSILVSNPEEQFIFPEGEKRRGRFERSFSEIGAMVIGGASVGGIKGLYSGFKDSEIKNLPTLAIRRTQMLNHLTKSGATLAQTAGSIGFIYAVADFLIYKLRGNAEDEINTMAAATTTGLVYTSPGMFKPGGWKRCGFGGLAGFAVGTIAVTVTSWSRIKHMLGG</sequence>
<dbReference type="GO" id="GO:0008320">
    <property type="term" value="F:protein transmembrane transporter activity"/>
    <property type="evidence" value="ECO:0007669"/>
    <property type="project" value="TreeGrafter"/>
</dbReference>
<keyword evidence="2 5" id="KW-0812">Transmembrane</keyword>
<keyword evidence="4 5" id="KW-0472">Membrane</keyword>
<dbReference type="GO" id="GO:0030150">
    <property type="term" value="P:protein import into mitochondrial matrix"/>
    <property type="evidence" value="ECO:0007669"/>
    <property type="project" value="TreeGrafter"/>
</dbReference>
<dbReference type="WBParaSite" id="SRDH1_9800.2">
    <property type="protein sequence ID" value="SRDH1_9800.2"/>
    <property type="gene ID" value="SRDH1_9800"/>
</dbReference>
<dbReference type="WBParaSite" id="SRDH1_9800.1">
    <property type="protein sequence ID" value="SRDH1_9800.1"/>
    <property type="gene ID" value="SRDH1_9800"/>
</dbReference>
<evidence type="ECO:0000256" key="4">
    <source>
        <dbReference type="ARBA" id="ARBA00023136"/>
    </source>
</evidence>
<reference evidence="7 8" key="2">
    <citation type="submission" date="2023-11" db="UniProtKB">
        <authorList>
            <consortium name="WormBaseParasite"/>
        </authorList>
    </citation>
    <scope>IDENTIFICATION</scope>
</reference>
<dbReference type="InterPro" id="IPR045238">
    <property type="entry name" value="Tim23-like"/>
</dbReference>
<reference evidence="6" key="1">
    <citation type="submission" date="2022-06" db="EMBL/GenBank/DDBJ databases">
        <authorList>
            <person name="Berger JAMES D."/>
            <person name="Berger JAMES D."/>
        </authorList>
    </citation>
    <scope>NUCLEOTIDE SEQUENCE [LARGE SCALE GENOMIC DNA]</scope>
</reference>
<evidence type="ECO:0000256" key="3">
    <source>
        <dbReference type="ARBA" id="ARBA00022989"/>
    </source>
</evidence>
<dbReference type="PANTHER" id="PTHR15371">
    <property type="entry name" value="TIM23"/>
    <property type="match status" value="1"/>
</dbReference>
<evidence type="ECO:0000313" key="8">
    <source>
        <dbReference type="WBParaSite" id="SRDH1_9800.2"/>
    </source>
</evidence>
<name>A0A183QWU9_9TREM</name>
<dbReference type="WBParaSite" id="SRDH1_9800.3">
    <property type="protein sequence ID" value="SRDH1_9800.3"/>
    <property type="gene ID" value="SRDH1_9800"/>
</dbReference>
<dbReference type="SMR" id="A0A183QWU9"/>
<protein>
    <submittedName>
        <fullName evidence="7 8">Mitochondrial import inner membrane translocase subunit Tim23</fullName>
    </submittedName>
</protein>
<keyword evidence="6" id="KW-1185">Reference proteome</keyword>
<organism evidence="6 7">
    <name type="scientific">Schistosoma rodhaini</name>
    <dbReference type="NCBI Taxonomy" id="6188"/>
    <lineage>
        <taxon>Eukaryota</taxon>
        <taxon>Metazoa</taxon>
        <taxon>Spiralia</taxon>
        <taxon>Lophotrochozoa</taxon>
        <taxon>Platyhelminthes</taxon>
        <taxon>Trematoda</taxon>
        <taxon>Digenea</taxon>
        <taxon>Strigeidida</taxon>
        <taxon>Schistosomatoidea</taxon>
        <taxon>Schistosomatidae</taxon>
        <taxon>Schistosoma</taxon>
    </lineage>
</organism>
<dbReference type="Proteomes" id="UP000050792">
    <property type="component" value="Unassembled WGS sequence"/>
</dbReference>
<evidence type="ECO:0000256" key="5">
    <source>
        <dbReference type="SAM" id="Phobius"/>
    </source>
</evidence>
<dbReference type="AlphaFoldDB" id="A0A183QWU9"/>
<dbReference type="Pfam" id="PF02466">
    <property type="entry name" value="Tim17"/>
    <property type="match status" value="1"/>
</dbReference>
<feature type="transmembrane region" description="Helical" evidence="5">
    <location>
        <begin position="156"/>
        <end position="176"/>
    </location>
</feature>
<evidence type="ECO:0000313" key="6">
    <source>
        <dbReference type="Proteomes" id="UP000050792"/>
    </source>
</evidence>
<dbReference type="PANTHER" id="PTHR15371:SF0">
    <property type="entry name" value="SD19278P"/>
    <property type="match status" value="1"/>
</dbReference>
<evidence type="ECO:0000256" key="1">
    <source>
        <dbReference type="ARBA" id="ARBA00004141"/>
    </source>
</evidence>
<evidence type="ECO:0000313" key="7">
    <source>
        <dbReference type="WBParaSite" id="SRDH1_9800.1"/>
    </source>
</evidence>
<evidence type="ECO:0000256" key="2">
    <source>
        <dbReference type="ARBA" id="ARBA00022692"/>
    </source>
</evidence>
<comment type="subcellular location">
    <subcellularLocation>
        <location evidence="1">Membrane</location>
        <topology evidence="1">Multi-pass membrane protein</topology>
    </subcellularLocation>
</comment>
<keyword evidence="3 5" id="KW-1133">Transmembrane helix</keyword>
<proteinExistence type="predicted"/>
<accession>A0A183QWU9</accession>